<keyword evidence="7 11" id="KW-0472">Membrane</keyword>
<reference evidence="13 14" key="1">
    <citation type="submission" date="2022-06" db="EMBL/GenBank/DDBJ databases">
        <title>Haloarcula sp. a new haloarchaeum isolate from saline soil.</title>
        <authorList>
            <person name="Strakova D."/>
            <person name="Galisteo C."/>
            <person name="Sanchez-Porro C."/>
            <person name="Ventosa A."/>
        </authorList>
    </citation>
    <scope>NUCLEOTIDE SEQUENCE [LARGE SCALE GENOMIC DNA]</scope>
    <source>
        <strain evidence="13 14">S1CR25-12</strain>
    </source>
</reference>
<evidence type="ECO:0000256" key="4">
    <source>
        <dbReference type="ARBA" id="ARBA00022553"/>
    </source>
</evidence>
<comment type="catalytic activity">
    <reaction evidence="1">
        <text>ATP + protein L-histidine = ADP + protein N-phospho-L-histidine.</text>
        <dbReference type="EC" id="2.7.13.3"/>
    </reaction>
</comment>
<evidence type="ECO:0000259" key="12">
    <source>
        <dbReference type="PROSITE" id="PS50885"/>
    </source>
</evidence>
<comment type="caution">
    <text evidence="13">The sequence shown here is derived from an EMBL/GenBank/DDBJ whole genome shotgun (WGS) entry which is preliminary data.</text>
</comment>
<comment type="subcellular location">
    <subcellularLocation>
        <location evidence="2">Membrane</location>
        <topology evidence="2">Multi-pass membrane protein</topology>
    </subcellularLocation>
</comment>
<evidence type="ECO:0000256" key="6">
    <source>
        <dbReference type="ARBA" id="ARBA00022777"/>
    </source>
</evidence>
<dbReference type="InterPro" id="IPR003660">
    <property type="entry name" value="HAMP_dom"/>
</dbReference>
<evidence type="ECO:0000256" key="11">
    <source>
        <dbReference type="SAM" id="Phobius"/>
    </source>
</evidence>
<accession>A0ABU2FC84</accession>
<feature type="domain" description="HAMP" evidence="12">
    <location>
        <begin position="419"/>
        <end position="462"/>
    </location>
</feature>
<feature type="transmembrane region" description="Helical" evidence="11">
    <location>
        <begin position="27"/>
        <end position="47"/>
    </location>
</feature>
<dbReference type="Pfam" id="PF00672">
    <property type="entry name" value="HAMP"/>
    <property type="match status" value="2"/>
</dbReference>
<evidence type="ECO:0000256" key="8">
    <source>
        <dbReference type="ARBA" id="ARBA00023224"/>
    </source>
</evidence>
<keyword evidence="14" id="KW-1185">Reference proteome</keyword>
<sequence>MSEDDTPQSRSVDEASSVLPGFLARSFLAKFLAALLLISVVIVGVSANTYNQTDTQLTAETETEYTGVANQSATQIEEWRQSRSDTTRRLSQFEVIRSGTHSERQSFLESERERLPEDVYRVHLVNRSNSNITASTSEAKVGEPLNTREAPWQNDNLTYNDDGVFVSRADEALTRSLVSFVTEVETESGDDLILVMQTDMDALAGNLPAPSQGVYSQVIDAEGRIVAGTQETERLDRNDGTLSVYTDSPGDLSILRSGLNGETGFVQGADINGTTLPDHSSVAIGFASVEGEEWIVATHVPLSTAYALRSTITTNLLVLAVTAFLGIGVIGVVFGRGTVSALNRLTEKAERLEAGNLDIELEVNRRDEFGRLTASFANMRDALRDRIQEAESARKEAEVSRQEALAMTDYLQEKAEDYSEVMQRCANGDLTQRMEVDNENDAMDRIAEEFNEMLGELEKTTGQLKTFSEEVADSSEIVLTNTENVRQSAERVTASVDAINTDATQQEERLQALAVTLDEVIDRLHSLKGNPHVDINDELAQFESVADVLDEVTGKSQSIRSEAEDASETSKQQADELDEVSERADRLKRYAKPLGGILDRFETAAEHEFVFSGGPSQPVQNDDN</sequence>
<gene>
    <name evidence="13" type="ORF">NDI56_10770</name>
</gene>
<dbReference type="SMART" id="SM00304">
    <property type="entry name" value="HAMP"/>
    <property type="match status" value="2"/>
</dbReference>
<dbReference type="Gene3D" id="6.10.250.1910">
    <property type="match status" value="1"/>
</dbReference>
<evidence type="ECO:0000256" key="5">
    <source>
        <dbReference type="ARBA" id="ARBA00022679"/>
    </source>
</evidence>
<evidence type="ECO:0000256" key="2">
    <source>
        <dbReference type="ARBA" id="ARBA00004141"/>
    </source>
</evidence>
<name>A0ABU2FC84_9EURY</name>
<organism evidence="13 14">
    <name type="scientific">Haloarcula saliterrae</name>
    <dbReference type="NCBI Taxonomy" id="2950534"/>
    <lineage>
        <taxon>Archaea</taxon>
        <taxon>Methanobacteriati</taxon>
        <taxon>Methanobacteriota</taxon>
        <taxon>Stenosarchaea group</taxon>
        <taxon>Halobacteria</taxon>
        <taxon>Halobacteriales</taxon>
        <taxon>Haloarculaceae</taxon>
        <taxon>Haloarcula</taxon>
    </lineage>
</organism>
<dbReference type="Proteomes" id="UP001259659">
    <property type="component" value="Unassembled WGS sequence"/>
</dbReference>
<feature type="transmembrane region" description="Helical" evidence="11">
    <location>
        <begin position="316"/>
        <end position="335"/>
    </location>
</feature>
<protein>
    <recommendedName>
        <fullName evidence="3">histidine kinase</fullName>
        <ecNumber evidence="3">2.7.13.3</ecNumber>
    </recommendedName>
</protein>
<dbReference type="SUPFAM" id="SSF58104">
    <property type="entry name" value="Methyl-accepting chemotaxis protein (MCP) signaling domain"/>
    <property type="match status" value="1"/>
</dbReference>
<evidence type="ECO:0000313" key="13">
    <source>
        <dbReference type="EMBL" id="MDS0259875.1"/>
    </source>
</evidence>
<evidence type="ECO:0000256" key="7">
    <source>
        <dbReference type="ARBA" id="ARBA00023136"/>
    </source>
</evidence>
<feature type="coiled-coil region" evidence="9">
    <location>
        <begin position="342"/>
        <end position="407"/>
    </location>
</feature>
<proteinExistence type="predicted"/>
<dbReference type="EC" id="2.7.13.3" evidence="3"/>
<feature type="domain" description="HAMP" evidence="12">
    <location>
        <begin position="336"/>
        <end position="388"/>
    </location>
</feature>
<evidence type="ECO:0000256" key="10">
    <source>
        <dbReference type="SAM" id="MobiDB-lite"/>
    </source>
</evidence>
<feature type="region of interest" description="Disordered" evidence="10">
    <location>
        <begin position="556"/>
        <end position="585"/>
    </location>
</feature>
<keyword evidence="11" id="KW-1133">Transmembrane helix</keyword>
<dbReference type="RefSeq" id="WP_310919527.1">
    <property type="nucleotide sequence ID" value="NZ_JAMQON010000002.1"/>
</dbReference>
<keyword evidence="5" id="KW-0808">Transferase</keyword>
<dbReference type="CDD" id="cd06225">
    <property type="entry name" value="HAMP"/>
    <property type="match status" value="2"/>
</dbReference>
<dbReference type="PANTHER" id="PTHR45528">
    <property type="entry name" value="SENSOR HISTIDINE KINASE CPXA"/>
    <property type="match status" value="1"/>
</dbReference>
<evidence type="ECO:0000256" key="1">
    <source>
        <dbReference type="ARBA" id="ARBA00000085"/>
    </source>
</evidence>
<keyword evidence="6" id="KW-0418">Kinase</keyword>
<keyword evidence="8" id="KW-0807">Transducer</keyword>
<keyword evidence="11" id="KW-0812">Transmembrane</keyword>
<dbReference type="Gene3D" id="1.10.287.950">
    <property type="entry name" value="Methyl-accepting chemotaxis protein"/>
    <property type="match status" value="1"/>
</dbReference>
<dbReference type="EMBL" id="JAMQON010000002">
    <property type="protein sequence ID" value="MDS0259875.1"/>
    <property type="molecule type" value="Genomic_DNA"/>
</dbReference>
<evidence type="ECO:0000256" key="9">
    <source>
        <dbReference type="SAM" id="Coils"/>
    </source>
</evidence>
<dbReference type="InterPro" id="IPR050398">
    <property type="entry name" value="HssS/ArlS-like"/>
</dbReference>
<dbReference type="PROSITE" id="PS50885">
    <property type="entry name" value="HAMP"/>
    <property type="match status" value="2"/>
</dbReference>
<keyword evidence="9" id="KW-0175">Coiled coil</keyword>
<keyword evidence="4" id="KW-0597">Phosphoprotein</keyword>
<evidence type="ECO:0000313" key="14">
    <source>
        <dbReference type="Proteomes" id="UP001259659"/>
    </source>
</evidence>
<dbReference type="PANTHER" id="PTHR45528:SF10">
    <property type="entry name" value="METHYL-ACCEPTING CHEMOTAXIS PROTEIN"/>
    <property type="match status" value="1"/>
</dbReference>
<evidence type="ECO:0000256" key="3">
    <source>
        <dbReference type="ARBA" id="ARBA00012438"/>
    </source>
</evidence>